<dbReference type="SUPFAM" id="SSF109709">
    <property type="entry name" value="KorB DNA-binding domain-like"/>
    <property type="match status" value="1"/>
</dbReference>
<sequence>MIEEEEDFNTRGAFLTKKEYFAQEKIKTHIRKLADAYKRADYVPPLIVKVVDGRVLVRDGHCRLRAIKLAISEGAEITRVRVEEQPGDEAAQTLLIVTSNDGAPLSVLERAVVFGRLKGFGWDVKKIATHVGVTTNNVRAGLSMLEMPIELKQLIQREQVSATYALELFTEHGTKAVQVIKDELAEQEAAKKAKGGEGANKDEDKKVKVTKKKLTKEPRMSKQVISDMRTSFVALSSDLDKAKKTDTGTYLLEVSEETLELLSKLKESISSTDDAEPEKNPNQLDLV</sequence>
<dbReference type="AlphaFoldDB" id="A0A373FB27"/>
<comment type="caution">
    <text evidence="2">The sequence shown here is derived from an EMBL/GenBank/DDBJ whole genome shotgun (WGS) entry which is preliminary data.</text>
</comment>
<reference evidence="2 3" key="1">
    <citation type="submission" date="2018-08" db="EMBL/GenBank/DDBJ databases">
        <title>Comamonas testosteroni strain SWCO2.</title>
        <authorList>
            <person name="Jiang N."/>
            <person name="Zhang X.Z."/>
        </authorList>
    </citation>
    <scope>NUCLEOTIDE SEQUENCE [LARGE SCALE GENOMIC DNA]</scope>
    <source>
        <strain evidence="2 3">SWCO2</strain>
    </source>
</reference>
<feature type="region of interest" description="Disordered" evidence="1">
    <location>
        <begin position="267"/>
        <end position="287"/>
    </location>
</feature>
<gene>
    <name evidence="2" type="ORF">DZC30_18745</name>
</gene>
<dbReference type="SUPFAM" id="SSF110849">
    <property type="entry name" value="ParB/Sulfiredoxin"/>
    <property type="match status" value="1"/>
</dbReference>
<dbReference type="EMBL" id="QURR01000029">
    <property type="protein sequence ID" value="RGE41348.1"/>
    <property type="molecule type" value="Genomic_DNA"/>
</dbReference>
<evidence type="ECO:0000313" key="3">
    <source>
        <dbReference type="Proteomes" id="UP000261948"/>
    </source>
</evidence>
<organism evidence="2 3">
    <name type="scientific">Comamonas testosteroni</name>
    <name type="common">Pseudomonas testosteroni</name>
    <dbReference type="NCBI Taxonomy" id="285"/>
    <lineage>
        <taxon>Bacteria</taxon>
        <taxon>Pseudomonadati</taxon>
        <taxon>Pseudomonadota</taxon>
        <taxon>Betaproteobacteria</taxon>
        <taxon>Burkholderiales</taxon>
        <taxon>Comamonadaceae</taxon>
        <taxon>Comamonas</taxon>
    </lineage>
</organism>
<dbReference type="Gene3D" id="1.10.10.2830">
    <property type="match status" value="1"/>
</dbReference>
<dbReference type="CDD" id="cd16387">
    <property type="entry name" value="ParB_N_Srx"/>
    <property type="match status" value="1"/>
</dbReference>
<accession>A0A373FB27</accession>
<keyword evidence="3" id="KW-1185">Reference proteome</keyword>
<feature type="compositionally biased region" description="Basic and acidic residues" evidence="1">
    <location>
        <begin position="190"/>
        <end position="207"/>
    </location>
</feature>
<feature type="region of interest" description="Disordered" evidence="1">
    <location>
        <begin position="190"/>
        <end position="221"/>
    </location>
</feature>
<proteinExistence type="predicted"/>
<protein>
    <submittedName>
        <fullName evidence="2">Chromosome partitioning protein ParB</fullName>
    </submittedName>
</protein>
<evidence type="ECO:0000313" key="2">
    <source>
        <dbReference type="EMBL" id="RGE41348.1"/>
    </source>
</evidence>
<dbReference type="Proteomes" id="UP000261948">
    <property type="component" value="Unassembled WGS sequence"/>
</dbReference>
<name>A0A373FB27_COMTE</name>
<evidence type="ECO:0000256" key="1">
    <source>
        <dbReference type="SAM" id="MobiDB-lite"/>
    </source>
</evidence>
<dbReference type="InterPro" id="IPR036086">
    <property type="entry name" value="ParB/Sulfiredoxin_sf"/>
</dbReference>